<evidence type="ECO:0000313" key="2">
    <source>
        <dbReference type="Proteomes" id="UP000317332"/>
    </source>
</evidence>
<dbReference type="AlphaFoldDB" id="A0A506PR71"/>
<organism evidence="1 2">
    <name type="scientific">Paucihalobacter ruber</name>
    <dbReference type="NCBI Taxonomy" id="2567861"/>
    <lineage>
        <taxon>Bacteria</taxon>
        <taxon>Pseudomonadati</taxon>
        <taxon>Bacteroidota</taxon>
        <taxon>Flavobacteriia</taxon>
        <taxon>Flavobacteriales</taxon>
        <taxon>Flavobacteriaceae</taxon>
        <taxon>Paucihalobacter</taxon>
    </lineage>
</organism>
<sequence length="260" mass="30450">MIRLFFTFFIGVVPLFGQDTIVPVLLKTEAVKAEVIGGYDKFDNFYYTTINNNFIKRSNGKETTFSNVQLGTIESVNIFNPLKINIFYKDLNSFIILDNRMADVFIIDFNQLQPFRNITHLSTGPDNTVWIFNTDSQQLELYDYKQNRSRFRSVPINGKVLDLKSNFNFCWLLTQNYLYQYNYLGSMISKIPNNGYEKIALSKEKLIVLKQGQLYRVTKDLEVMQPIKSPNLLIKQFFATTETLYIYDGEILHHYQLKLD</sequence>
<evidence type="ECO:0000313" key="1">
    <source>
        <dbReference type="EMBL" id="TPV35777.1"/>
    </source>
</evidence>
<accession>A0A506PR71</accession>
<proteinExistence type="predicted"/>
<protein>
    <submittedName>
        <fullName evidence="1">Uncharacterized protein</fullName>
    </submittedName>
</protein>
<comment type="caution">
    <text evidence="1">The sequence shown here is derived from an EMBL/GenBank/DDBJ whole genome shotgun (WGS) entry which is preliminary data.</text>
</comment>
<keyword evidence="2" id="KW-1185">Reference proteome</keyword>
<dbReference type="Proteomes" id="UP000317332">
    <property type="component" value="Unassembled WGS sequence"/>
</dbReference>
<name>A0A506PR71_9FLAO</name>
<gene>
    <name evidence="1" type="ORF">FJ651_02345</name>
</gene>
<dbReference type="SUPFAM" id="SSF63829">
    <property type="entry name" value="Calcium-dependent phosphotriesterase"/>
    <property type="match status" value="1"/>
</dbReference>
<dbReference type="OrthoDB" id="1143207at2"/>
<dbReference type="RefSeq" id="WP_140988786.1">
    <property type="nucleotide sequence ID" value="NZ_VHIQ01000001.1"/>
</dbReference>
<reference evidence="1 2" key="1">
    <citation type="submission" date="2019-06" db="EMBL/GenBank/DDBJ databases">
        <title>Flavobacteriaceae Paucihalobacterium erythroidium CWB-1, complete genome.</title>
        <authorList>
            <person name="Wu S."/>
        </authorList>
    </citation>
    <scope>NUCLEOTIDE SEQUENCE [LARGE SCALE GENOMIC DNA]</scope>
    <source>
        <strain evidence="1 2">CWB-1</strain>
    </source>
</reference>
<dbReference type="EMBL" id="VHIQ01000001">
    <property type="protein sequence ID" value="TPV35777.1"/>
    <property type="molecule type" value="Genomic_DNA"/>
</dbReference>